<name>A0A225D3M4_9BACT</name>
<dbReference type="AlphaFoldDB" id="A0A225D3M4"/>
<dbReference type="EMBL" id="NIDE01000020">
    <property type="protein sequence ID" value="OWK34214.1"/>
    <property type="molecule type" value="Genomic_DNA"/>
</dbReference>
<gene>
    <name evidence="2" type="ORF">FRUB_10185</name>
</gene>
<organism evidence="2 3">
    <name type="scientific">Fimbriiglobus ruber</name>
    <dbReference type="NCBI Taxonomy" id="1908690"/>
    <lineage>
        <taxon>Bacteria</taxon>
        <taxon>Pseudomonadati</taxon>
        <taxon>Planctomycetota</taxon>
        <taxon>Planctomycetia</taxon>
        <taxon>Gemmatales</taxon>
        <taxon>Gemmataceae</taxon>
        <taxon>Fimbriiglobus</taxon>
    </lineage>
</organism>
<keyword evidence="3" id="KW-1185">Reference proteome</keyword>
<evidence type="ECO:0000313" key="2">
    <source>
        <dbReference type="EMBL" id="OWK34214.1"/>
    </source>
</evidence>
<reference evidence="3" key="1">
    <citation type="submission" date="2017-06" db="EMBL/GenBank/DDBJ databases">
        <title>Genome analysis of Fimbriiglobus ruber SP5, the first member of the order Planctomycetales with confirmed chitinolytic capability.</title>
        <authorList>
            <person name="Ravin N.V."/>
            <person name="Rakitin A.L."/>
            <person name="Ivanova A.A."/>
            <person name="Beletsky A.V."/>
            <person name="Kulichevskaya I.S."/>
            <person name="Mardanov A.V."/>
            <person name="Dedysh S.N."/>
        </authorList>
    </citation>
    <scope>NUCLEOTIDE SEQUENCE [LARGE SCALE GENOMIC DNA]</scope>
    <source>
        <strain evidence="3">SP5</strain>
    </source>
</reference>
<protein>
    <submittedName>
        <fullName evidence="2">Uncharacterized protein</fullName>
    </submittedName>
</protein>
<accession>A0A225D3M4</accession>
<comment type="caution">
    <text evidence="2">The sequence shown here is derived from an EMBL/GenBank/DDBJ whole genome shotgun (WGS) entry which is preliminary data.</text>
</comment>
<evidence type="ECO:0000313" key="3">
    <source>
        <dbReference type="Proteomes" id="UP000214646"/>
    </source>
</evidence>
<feature type="region of interest" description="Disordered" evidence="1">
    <location>
        <begin position="1"/>
        <end position="20"/>
    </location>
</feature>
<dbReference type="Proteomes" id="UP000214646">
    <property type="component" value="Unassembled WGS sequence"/>
</dbReference>
<sequence>MRTVVRFSTRAGRRPPPDQTQCLSMRRRVIRIHYGDVPEFAMPDTPADRVVFDELHVTLLVPRDLSDIAVERASRVIDGRRFVGRVRRAIAAVLTRSPSLATVTVVVTR</sequence>
<proteinExistence type="predicted"/>
<evidence type="ECO:0000256" key="1">
    <source>
        <dbReference type="SAM" id="MobiDB-lite"/>
    </source>
</evidence>